<dbReference type="RefSeq" id="WP_048505380.1">
    <property type="nucleotide sequence ID" value="NZ_LFND01000001.1"/>
</dbReference>
<dbReference type="PATRIC" id="fig|558151.6.peg.944"/>
<sequence length="202" mass="22676">MNTFRDNFENGIKKQIEEREIAPSRDLWADIALQTRNRSSKYNVNWILAAACLVLVCGLGFVLFFNTEKENTKDIDIAVVKKETPQTETSTDVKQETNPVLTDRKQHIAQENSSKAAEVSAPKALTEEIQKLSIKEKGPLIAPVIPKMNAEKIMAQSIDSSKSPVKSKKYVDPSTLLFSVEHKDMIQKTKESNVASVDLNER</sequence>
<keyword evidence="1" id="KW-0812">Transmembrane</keyword>
<organism evidence="2 3">
    <name type="scientific">Chryseobacterium angstadtii</name>
    <dbReference type="NCBI Taxonomy" id="558151"/>
    <lineage>
        <taxon>Bacteria</taxon>
        <taxon>Pseudomonadati</taxon>
        <taxon>Bacteroidota</taxon>
        <taxon>Flavobacteriia</taxon>
        <taxon>Flavobacteriales</taxon>
        <taxon>Weeksellaceae</taxon>
        <taxon>Chryseobacterium group</taxon>
        <taxon>Chryseobacterium</taxon>
    </lineage>
</organism>
<reference evidence="2 3" key="1">
    <citation type="journal article" date="2013" name="Int. J. Syst. Evol. Microbiol.">
        <title>Chryseobacterium angstadtii sp. nov., isolated from a newt tank.</title>
        <authorList>
            <person name="Kirk K.E."/>
            <person name="Hoffman J.A."/>
            <person name="Smith K.A."/>
            <person name="Strahan B.L."/>
            <person name="Failor K.C."/>
            <person name="Krebs J.E."/>
            <person name="Gale A.N."/>
            <person name="Do T.D."/>
            <person name="Sontag T.C."/>
            <person name="Batties A.M."/>
            <person name="Mistiszyn K."/>
            <person name="Newman J.D."/>
        </authorList>
    </citation>
    <scope>NUCLEOTIDE SEQUENCE [LARGE SCALE GENOMIC DNA]</scope>
    <source>
        <strain evidence="2 3">KM</strain>
    </source>
</reference>
<proteinExistence type="predicted"/>
<dbReference type="EMBL" id="LFND01000001">
    <property type="protein sequence ID" value="KMQ66774.1"/>
    <property type="molecule type" value="Genomic_DNA"/>
</dbReference>
<comment type="caution">
    <text evidence="2">The sequence shown here is derived from an EMBL/GenBank/DDBJ whole genome shotgun (WGS) entry which is preliminary data.</text>
</comment>
<keyword evidence="1" id="KW-1133">Transmembrane helix</keyword>
<accession>A0A0J7ILL4</accession>
<dbReference type="OrthoDB" id="1247025at2"/>
<evidence type="ECO:0000256" key="1">
    <source>
        <dbReference type="SAM" id="Phobius"/>
    </source>
</evidence>
<gene>
    <name evidence="2" type="ORF">ACM46_04520</name>
</gene>
<evidence type="ECO:0000313" key="2">
    <source>
        <dbReference type="EMBL" id="KMQ66774.1"/>
    </source>
</evidence>
<protein>
    <submittedName>
        <fullName evidence="2">Uncharacterized protein</fullName>
    </submittedName>
</protein>
<evidence type="ECO:0000313" key="3">
    <source>
        <dbReference type="Proteomes" id="UP000036261"/>
    </source>
</evidence>
<dbReference type="Proteomes" id="UP000036261">
    <property type="component" value="Unassembled WGS sequence"/>
</dbReference>
<dbReference type="AlphaFoldDB" id="A0A0J7ILL4"/>
<feature type="transmembrane region" description="Helical" evidence="1">
    <location>
        <begin position="46"/>
        <end position="65"/>
    </location>
</feature>
<dbReference type="STRING" id="558151.ACM46_04520"/>
<name>A0A0J7ILL4_9FLAO</name>
<keyword evidence="1" id="KW-0472">Membrane</keyword>
<keyword evidence="3" id="KW-1185">Reference proteome</keyword>